<feature type="repeat" description="ANK" evidence="3">
    <location>
        <begin position="352"/>
        <end position="384"/>
    </location>
</feature>
<dbReference type="SUPFAM" id="SSF56112">
    <property type="entry name" value="Protein kinase-like (PK-like)"/>
    <property type="match status" value="1"/>
</dbReference>
<name>A0A8H6D579_9HYPO</name>
<keyword evidence="1" id="KW-0677">Repeat</keyword>
<evidence type="ECO:0000313" key="6">
    <source>
        <dbReference type="Proteomes" id="UP000532311"/>
    </source>
</evidence>
<proteinExistence type="predicted"/>
<dbReference type="Proteomes" id="UP000532311">
    <property type="component" value="Unassembled WGS sequence"/>
</dbReference>
<dbReference type="CDD" id="cd00180">
    <property type="entry name" value="PKc"/>
    <property type="match status" value="1"/>
</dbReference>
<dbReference type="GO" id="GO:0005524">
    <property type="term" value="F:ATP binding"/>
    <property type="evidence" value="ECO:0007669"/>
    <property type="project" value="InterPro"/>
</dbReference>
<dbReference type="EMBL" id="JAAQPF010000418">
    <property type="protein sequence ID" value="KAF5703137.1"/>
    <property type="molecule type" value="Genomic_DNA"/>
</dbReference>
<dbReference type="PANTHER" id="PTHR24201">
    <property type="entry name" value="ANK_REP_REGION DOMAIN-CONTAINING PROTEIN"/>
    <property type="match status" value="1"/>
</dbReference>
<feature type="repeat" description="ANK" evidence="3">
    <location>
        <begin position="418"/>
        <end position="450"/>
    </location>
</feature>
<evidence type="ECO:0000256" key="1">
    <source>
        <dbReference type="ARBA" id="ARBA00022737"/>
    </source>
</evidence>
<dbReference type="PROSITE" id="PS00108">
    <property type="entry name" value="PROTEIN_KINASE_ST"/>
    <property type="match status" value="1"/>
</dbReference>
<keyword evidence="2 3" id="KW-0040">ANK repeat</keyword>
<dbReference type="PROSITE" id="PS50297">
    <property type="entry name" value="ANK_REP_REGION"/>
    <property type="match status" value="3"/>
</dbReference>
<dbReference type="SMART" id="SM00248">
    <property type="entry name" value="ANK"/>
    <property type="match status" value="3"/>
</dbReference>
<evidence type="ECO:0000259" key="4">
    <source>
        <dbReference type="PROSITE" id="PS50011"/>
    </source>
</evidence>
<dbReference type="Pfam" id="PF12796">
    <property type="entry name" value="Ank_2"/>
    <property type="match status" value="1"/>
</dbReference>
<accession>A0A8H6D579</accession>
<dbReference type="PROSITE" id="PS50088">
    <property type="entry name" value="ANK_REPEAT"/>
    <property type="match status" value="3"/>
</dbReference>
<dbReference type="InterPro" id="IPR011009">
    <property type="entry name" value="Kinase-like_dom_sf"/>
</dbReference>
<dbReference type="Gene3D" id="1.25.40.20">
    <property type="entry name" value="Ankyrin repeat-containing domain"/>
    <property type="match status" value="1"/>
</dbReference>
<dbReference type="InterPro" id="IPR002110">
    <property type="entry name" value="Ankyrin_rpt"/>
</dbReference>
<dbReference type="AlphaFoldDB" id="A0A8H6D579"/>
<reference evidence="5 6" key="1">
    <citation type="submission" date="2020-05" db="EMBL/GenBank/DDBJ databases">
        <title>Identification and distribution of gene clusters putatively required for synthesis of sphingolipid metabolism inhibitors in phylogenetically diverse species of the filamentous fungus Fusarium.</title>
        <authorList>
            <person name="Kim H.-S."/>
            <person name="Busman M."/>
            <person name="Brown D.W."/>
            <person name="Divon H."/>
            <person name="Uhlig S."/>
            <person name="Proctor R.H."/>
        </authorList>
    </citation>
    <scope>NUCLEOTIDE SEQUENCE [LARGE SCALE GENOMIC DNA]</scope>
    <source>
        <strain evidence="5 6">NRRL 26131</strain>
    </source>
</reference>
<dbReference type="InterPro" id="IPR036770">
    <property type="entry name" value="Ankyrin_rpt-contain_sf"/>
</dbReference>
<dbReference type="Pfam" id="PF00069">
    <property type="entry name" value="Pkinase"/>
    <property type="match status" value="1"/>
</dbReference>
<sequence>MHNSSHESDNDSFWPRAYSKDSEIPITPDGNSPLIDTNVEKVKRTLGRFNGLRCVRKTIIDHQAEVGPSQLAKKLKLAQEAKILHFAKHHHVVELVHTYFVEEKADRIIFSVVMERADANLDDFLRPGSQLSLQWFGCLINVVCHIHGSGIRHRDIKPSNILLKGNKVLLADFGLSLMGLGKTIPTTYQNRRPPRTKEYCAPEVENGSTRGRSADIFSLGAVFLEMLLSQAQPASMKKLQVILKSSSEEEGSSYAKHIDEVHKWMMESLHLTGWQNDIVSLCQRMLDPDRAKRPKAGNISSELSKLLVPDKPVHCTCTADSVLTEDDKLVEACKARSEDEVKHALKRGADPNTLNAIHYAAENGSVNIVGLLLEHGVDVDTPNPTGQTALQCAARNGSEDVVKLLLQKGADVNARDENDHTALHGAAGQDNSNIVKMQLDVGADPDAEDLDGNIAIDFAERKKLEEIIDILENHQIDDAQNSDADSVSLLYKYDNILLTNHKSLCSKPSDHNTLKFLNYQISKIVLELEVIF</sequence>
<evidence type="ECO:0000313" key="5">
    <source>
        <dbReference type="EMBL" id="KAF5703137.1"/>
    </source>
</evidence>
<protein>
    <recommendedName>
        <fullName evidence="4">Protein kinase domain-containing protein</fullName>
    </recommendedName>
</protein>
<dbReference type="SUPFAM" id="SSF48403">
    <property type="entry name" value="Ankyrin repeat"/>
    <property type="match status" value="1"/>
</dbReference>
<evidence type="ECO:0000256" key="3">
    <source>
        <dbReference type="PROSITE-ProRule" id="PRU00023"/>
    </source>
</evidence>
<dbReference type="SMART" id="SM00220">
    <property type="entry name" value="S_TKc"/>
    <property type="match status" value="1"/>
</dbReference>
<feature type="domain" description="Protein kinase" evidence="4">
    <location>
        <begin position="1"/>
        <end position="307"/>
    </location>
</feature>
<dbReference type="GO" id="GO:0004672">
    <property type="term" value="F:protein kinase activity"/>
    <property type="evidence" value="ECO:0007669"/>
    <property type="project" value="InterPro"/>
</dbReference>
<dbReference type="PRINTS" id="PR01415">
    <property type="entry name" value="ANKYRIN"/>
</dbReference>
<dbReference type="PANTHER" id="PTHR24201:SF16">
    <property type="entry name" value="ANKYRIN-1-LIKE-RELATED"/>
    <property type="match status" value="1"/>
</dbReference>
<comment type="caution">
    <text evidence="5">The sequence shown here is derived from an EMBL/GenBank/DDBJ whole genome shotgun (WGS) entry which is preliminary data.</text>
</comment>
<dbReference type="InterPro" id="IPR000719">
    <property type="entry name" value="Prot_kinase_dom"/>
</dbReference>
<dbReference type="InterPro" id="IPR050776">
    <property type="entry name" value="Ank_Repeat/CDKN_Inhibitor"/>
</dbReference>
<dbReference type="PROSITE" id="PS50011">
    <property type="entry name" value="PROTEIN_KINASE_DOM"/>
    <property type="match status" value="1"/>
</dbReference>
<organism evidence="5 6">
    <name type="scientific">Fusarium globosum</name>
    <dbReference type="NCBI Taxonomy" id="78864"/>
    <lineage>
        <taxon>Eukaryota</taxon>
        <taxon>Fungi</taxon>
        <taxon>Dikarya</taxon>
        <taxon>Ascomycota</taxon>
        <taxon>Pezizomycotina</taxon>
        <taxon>Sordariomycetes</taxon>
        <taxon>Hypocreomycetidae</taxon>
        <taxon>Hypocreales</taxon>
        <taxon>Nectriaceae</taxon>
        <taxon>Fusarium</taxon>
        <taxon>Fusarium fujikuroi species complex</taxon>
    </lineage>
</organism>
<feature type="repeat" description="ANK" evidence="3">
    <location>
        <begin position="385"/>
        <end position="417"/>
    </location>
</feature>
<dbReference type="Gene3D" id="1.10.510.10">
    <property type="entry name" value="Transferase(Phosphotransferase) domain 1"/>
    <property type="match status" value="1"/>
</dbReference>
<gene>
    <name evidence="5" type="ORF">FGLOB1_9224</name>
</gene>
<keyword evidence="6" id="KW-1185">Reference proteome</keyword>
<evidence type="ECO:0000256" key="2">
    <source>
        <dbReference type="ARBA" id="ARBA00023043"/>
    </source>
</evidence>
<dbReference type="InterPro" id="IPR008271">
    <property type="entry name" value="Ser/Thr_kinase_AS"/>
</dbReference>